<proteinExistence type="predicted"/>
<dbReference type="EMBL" id="ML208438">
    <property type="protein sequence ID" value="TFK65387.1"/>
    <property type="molecule type" value="Genomic_DNA"/>
</dbReference>
<keyword evidence="2" id="KW-1185">Reference proteome</keyword>
<evidence type="ECO:0000313" key="1">
    <source>
        <dbReference type="EMBL" id="TFK65387.1"/>
    </source>
</evidence>
<dbReference type="Proteomes" id="UP000308600">
    <property type="component" value="Unassembled WGS sequence"/>
</dbReference>
<organism evidence="1 2">
    <name type="scientific">Pluteus cervinus</name>
    <dbReference type="NCBI Taxonomy" id="181527"/>
    <lineage>
        <taxon>Eukaryota</taxon>
        <taxon>Fungi</taxon>
        <taxon>Dikarya</taxon>
        <taxon>Basidiomycota</taxon>
        <taxon>Agaricomycotina</taxon>
        <taxon>Agaricomycetes</taxon>
        <taxon>Agaricomycetidae</taxon>
        <taxon>Agaricales</taxon>
        <taxon>Pluteineae</taxon>
        <taxon>Pluteaceae</taxon>
        <taxon>Pluteus</taxon>
    </lineage>
</organism>
<name>A0ACD3AHZ2_9AGAR</name>
<sequence>MTVKGTGRALREYLELEIASTTGNQVGEWEKLSEKINILVREQSDVSESAVSASFQLEKVYQLREQIIRAYPHLFTKEKEVIGGKFLRQHIMNQINTFRWTNKVKLKDKPVEGQCSTTAHGPTHTNTKAPQRPDPNARARQTRLCTPQNRRAGTPSRPVLGSRTVRAVDPMIRTASSTQNEEGRYRVPRRLTSYRLVPFIELPLRIPPRGSSQRHQSILHSGPQDDLKRFLRGGCQRPLTNLYPCLQRYGCKTMNDIHLMADWPLTMIRAVVKDVMKCTRGAELRDIDEMDWDILAYGIWRLGRMAE</sequence>
<accession>A0ACD3AHZ2</accession>
<evidence type="ECO:0000313" key="2">
    <source>
        <dbReference type="Proteomes" id="UP000308600"/>
    </source>
</evidence>
<protein>
    <submittedName>
        <fullName evidence="1">Uncharacterized protein</fullName>
    </submittedName>
</protein>
<reference evidence="1 2" key="1">
    <citation type="journal article" date="2019" name="Nat. Ecol. Evol.">
        <title>Megaphylogeny resolves global patterns of mushroom evolution.</title>
        <authorList>
            <person name="Varga T."/>
            <person name="Krizsan K."/>
            <person name="Foldi C."/>
            <person name="Dima B."/>
            <person name="Sanchez-Garcia M."/>
            <person name="Sanchez-Ramirez S."/>
            <person name="Szollosi G.J."/>
            <person name="Szarkandi J.G."/>
            <person name="Papp V."/>
            <person name="Albert L."/>
            <person name="Andreopoulos W."/>
            <person name="Angelini C."/>
            <person name="Antonin V."/>
            <person name="Barry K.W."/>
            <person name="Bougher N.L."/>
            <person name="Buchanan P."/>
            <person name="Buyck B."/>
            <person name="Bense V."/>
            <person name="Catcheside P."/>
            <person name="Chovatia M."/>
            <person name="Cooper J."/>
            <person name="Damon W."/>
            <person name="Desjardin D."/>
            <person name="Finy P."/>
            <person name="Geml J."/>
            <person name="Haridas S."/>
            <person name="Hughes K."/>
            <person name="Justo A."/>
            <person name="Karasinski D."/>
            <person name="Kautmanova I."/>
            <person name="Kiss B."/>
            <person name="Kocsube S."/>
            <person name="Kotiranta H."/>
            <person name="LaButti K.M."/>
            <person name="Lechner B.E."/>
            <person name="Liimatainen K."/>
            <person name="Lipzen A."/>
            <person name="Lukacs Z."/>
            <person name="Mihaltcheva S."/>
            <person name="Morgado L.N."/>
            <person name="Niskanen T."/>
            <person name="Noordeloos M.E."/>
            <person name="Ohm R.A."/>
            <person name="Ortiz-Santana B."/>
            <person name="Ovrebo C."/>
            <person name="Racz N."/>
            <person name="Riley R."/>
            <person name="Savchenko A."/>
            <person name="Shiryaev A."/>
            <person name="Soop K."/>
            <person name="Spirin V."/>
            <person name="Szebenyi C."/>
            <person name="Tomsovsky M."/>
            <person name="Tulloss R.E."/>
            <person name="Uehling J."/>
            <person name="Grigoriev I.V."/>
            <person name="Vagvolgyi C."/>
            <person name="Papp T."/>
            <person name="Martin F.M."/>
            <person name="Miettinen O."/>
            <person name="Hibbett D.S."/>
            <person name="Nagy L.G."/>
        </authorList>
    </citation>
    <scope>NUCLEOTIDE SEQUENCE [LARGE SCALE GENOMIC DNA]</scope>
    <source>
        <strain evidence="1 2">NL-1719</strain>
    </source>
</reference>
<gene>
    <name evidence="1" type="ORF">BDN72DRAFT_845610</name>
</gene>